<accession>A0A3S5BQ16</accession>
<organism evidence="2 3">
    <name type="scientific">Protopolystoma xenopodis</name>
    <dbReference type="NCBI Taxonomy" id="117903"/>
    <lineage>
        <taxon>Eukaryota</taxon>
        <taxon>Metazoa</taxon>
        <taxon>Spiralia</taxon>
        <taxon>Lophotrochozoa</taxon>
        <taxon>Platyhelminthes</taxon>
        <taxon>Monogenea</taxon>
        <taxon>Polyopisthocotylea</taxon>
        <taxon>Polystomatidea</taxon>
        <taxon>Polystomatidae</taxon>
        <taxon>Protopolystoma</taxon>
    </lineage>
</organism>
<keyword evidence="3" id="KW-1185">Reference proteome</keyword>
<evidence type="ECO:0000313" key="3">
    <source>
        <dbReference type="Proteomes" id="UP000784294"/>
    </source>
</evidence>
<feature type="compositionally biased region" description="Basic and acidic residues" evidence="1">
    <location>
        <begin position="140"/>
        <end position="157"/>
    </location>
</feature>
<gene>
    <name evidence="2" type="ORF">PXEA_LOCUS27401</name>
</gene>
<name>A0A3S5BQ16_9PLAT</name>
<evidence type="ECO:0000313" key="2">
    <source>
        <dbReference type="EMBL" id="VEL33961.1"/>
    </source>
</evidence>
<feature type="region of interest" description="Disordered" evidence="1">
    <location>
        <begin position="139"/>
        <end position="159"/>
    </location>
</feature>
<comment type="caution">
    <text evidence="2">The sequence shown here is derived from an EMBL/GenBank/DDBJ whole genome shotgun (WGS) entry which is preliminary data.</text>
</comment>
<evidence type="ECO:0000256" key="1">
    <source>
        <dbReference type="SAM" id="MobiDB-lite"/>
    </source>
</evidence>
<sequence>MASLRSAERRNCRLYVNKALNCDLQAVAKAAPAKHTHTHTASVKEFAVRRGDACMSTHQKTTRIPFGLALLEAICSVSGHNVPAAQTNKHKHMYAHVSAFNRHAPSKPTFTPRKYFAVASMRKRRRRKVHFVVKMSIGRSDTRSEKTGNPKVPDRTKSLRSSPFWRDTHAFPLDTHTFLQNAIPHSSSPRITPAFTSRLLGIHTHNHILSALANFTPSPTDCMSHDPRCYEHTQASEAICHFALKVQCRLRQNVRFANFVHHLTSLSFVNSVSKAFNQTEMLLFSASPTQVTSLLVAFLRSRSPFRIVHHHKMLLILLLDLQIDPRKIF</sequence>
<dbReference type="Proteomes" id="UP000784294">
    <property type="component" value="Unassembled WGS sequence"/>
</dbReference>
<dbReference type="EMBL" id="CAAALY010246722">
    <property type="protein sequence ID" value="VEL33961.1"/>
    <property type="molecule type" value="Genomic_DNA"/>
</dbReference>
<reference evidence="2" key="1">
    <citation type="submission" date="2018-11" db="EMBL/GenBank/DDBJ databases">
        <authorList>
            <consortium name="Pathogen Informatics"/>
        </authorList>
    </citation>
    <scope>NUCLEOTIDE SEQUENCE</scope>
</reference>
<protein>
    <submittedName>
        <fullName evidence="2">Uncharacterized protein</fullName>
    </submittedName>
</protein>
<proteinExistence type="predicted"/>
<dbReference type="AlphaFoldDB" id="A0A3S5BQ16"/>